<dbReference type="Gramene" id="Bra017549.1">
    <property type="protein sequence ID" value="Bra017549.1-P"/>
    <property type="gene ID" value="Bra017549"/>
</dbReference>
<feature type="signal peptide" evidence="1">
    <location>
        <begin position="1"/>
        <end position="23"/>
    </location>
</feature>
<dbReference type="InterPro" id="IPR002902">
    <property type="entry name" value="GNK2"/>
</dbReference>
<reference evidence="3 4" key="1">
    <citation type="journal article" date="2011" name="Nat. Genet.">
        <title>The genome of the mesopolyploid crop species Brassica rapa.</title>
        <authorList>
            <consortium name="Brassica rapa Genome Sequencing Project Consortium"/>
            <person name="Wang X."/>
            <person name="Wang H."/>
            <person name="Wang J."/>
            <person name="Sun R."/>
            <person name="Wu J."/>
            <person name="Liu S."/>
            <person name="Bai Y."/>
            <person name="Mun J.H."/>
            <person name="Bancroft I."/>
            <person name="Cheng F."/>
            <person name="Huang S."/>
            <person name="Li X."/>
            <person name="Hua W."/>
            <person name="Wang J."/>
            <person name="Wang X."/>
            <person name="Freeling M."/>
            <person name="Pires J.C."/>
            <person name="Paterson A.H."/>
            <person name="Chalhoub B."/>
            <person name="Wang B."/>
            <person name="Hayward A."/>
            <person name="Sharpe A.G."/>
            <person name="Park B.S."/>
            <person name="Weisshaar B."/>
            <person name="Liu B."/>
            <person name="Li B."/>
            <person name="Liu B."/>
            <person name="Tong C."/>
            <person name="Song C."/>
            <person name="Duran C."/>
            <person name="Peng C."/>
            <person name="Geng C."/>
            <person name="Koh C."/>
            <person name="Lin C."/>
            <person name="Edwards D."/>
            <person name="Mu D."/>
            <person name="Shen D."/>
            <person name="Soumpourou E."/>
            <person name="Li F."/>
            <person name="Fraser F."/>
            <person name="Conant G."/>
            <person name="Lassalle G."/>
            <person name="King G.J."/>
            <person name="Bonnema G."/>
            <person name="Tang H."/>
            <person name="Wang H."/>
            <person name="Belcram H."/>
            <person name="Zhou H."/>
            <person name="Hirakawa H."/>
            <person name="Abe H."/>
            <person name="Guo H."/>
            <person name="Wang H."/>
            <person name="Jin H."/>
            <person name="Parkin I.A."/>
            <person name="Batley J."/>
            <person name="Kim J.S."/>
            <person name="Just J."/>
            <person name="Li J."/>
            <person name="Xu J."/>
            <person name="Deng J."/>
            <person name="Kim J.A."/>
            <person name="Li J."/>
            <person name="Yu J."/>
            <person name="Meng J."/>
            <person name="Wang J."/>
            <person name="Min J."/>
            <person name="Poulain J."/>
            <person name="Wang J."/>
            <person name="Hatakeyama K."/>
            <person name="Wu K."/>
            <person name="Wang L."/>
            <person name="Fang L."/>
            <person name="Trick M."/>
            <person name="Links M.G."/>
            <person name="Zhao M."/>
            <person name="Jin M."/>
            <person name="Ramchiary N."/>
            <person name="Drou N."/>
            <person name="Berkman P.J."/>
            <person name="Cai Q."/>
            <person name="Huang Q."/>
            <person name="Li R."/>
            <person name="Tabata S."/>
            <person name="Cheng S."/>
            <person name="Zhang S."/>
            <person name="Zhang S."/>
            <person name="Huang S."/>
            <person name="Sato S."/>
            <person name="Sun S."/>
            <person name="Kwon S.J."/>
            <person name="Choi S.R."/>
            <person name="Lee T.H."/>
            <person name="Fan W."/>
            <person name="Zhao X."/>
            <person name="Tan X."/>
            <person name="Xu X."/>
            <person name="Wang Y."/>
            <person name="Qiu Y."/>
            <person name="Yin Y."/>
            <person name="Li Y."/>
            <person name="Du Y."/>
            <person name="Liao Y."/>
            <person name="Lim Y."/>
            <person name="Narusaka Y."/>
            <person name="Wang Y."/>
            <person name="Wang Z."/>
            <person name="Li Z."/>
            <person name="Wang Z."/>
            <person name="Xiong Z."/>
            <person name="Zhang Z."/>
        </authorList>
    </citation>
    <scope>NUCLEOTIDE SEQUENCE [LARGE SCALE GENOMIC DNA]</scope>
    <source>
        <strain evidence="3 4">cv. Chiifu-401-42</strain>
    </source>
</reference>
<feature type="chain" id="PRO_5004051102" description="Gnk2-homologous domain-containing protein" evidence="1">
    <location>
        <begin position="24"/>
        <end position="90"/>
    </location>
</feature>
<reference evidence="3 4" key="2">
    <citation type="journal article" date="2018" name="Hortic Res">
        <title>Improved Brassica rapa reference genome by single-molecule sequencing and chromosome conformation capture technologies.</title>
        <authorList>
            <person name="Zhang L."/>
            <person name="Cai X."/>
            <person name="Wu J."/>
            <person name="Liu M."/>
            <person name="Grob S."/>
            <person name="Cheng F."/>
            <person name="Liang J."/>
            <person name="Cai C."/>
            <person name="Liu Z."/>
            <person name="Liu B."/>
            <person name="Wang F."/>
            <person name="Li S."/>
            <person name="Liu F."/>
            <person name="Li X."/>
            <person name="Cheng L."/>
            <person name="Yang W."/>
            <person name="Li M.H."/>
            <person name="Grossniklaus U."/>
            <person name="Zheng H."/>
            <person name="Wang X."/>
        </authorList>
    </citation>
    <scope>NUCLEOTIDE SEQUENCE [LARGE SCALE GENOMIC DNA]</scope>
    <source>
        <strain evidence="3 4">cv. Chiifu-401-42</strain>
    </source>
</reference>
<organism evidence="3 4">
    <name type="scientific">Brassica campestris</name>
    <name type="common">Field mustard</name>
    <dbReference type="NCBI Taxonomy" id="3711"/>
    <lineage>
        <taxon>Eukaryota</taxon>
        <taxon>Viridiplantae</taxon>
        <taxon>Streptophyta</taxon>
        <taxon>Embryophyta</taxon>
        <taxon>Tracheophyta</taxon>
        <taxon>Spermatophyta</taxon>
        <taxon>Magnoliopsida</taxon>
        <taxon>eudicotyledons</taxon>
        <taxon>Gunneridae</taxon>
        <taxon>Pentapetalae</taxon>
        <taxon>rosids</taxon>
        <taxon>malvids</taxon>
        <taxon>Brassicales</taxon>
        <taxon>Brassicaceae</taxon>
        <taxon>Brassiceae</taxon>
        <taxon>Brassica</taxon>
    </lineage>
</organism>
<protein>
    <recommendedName>
        <fullName evidence="2">Gnk2-homologous domain-containing protein</fullName>
    </recommendedName>
</protein>
<evidence type="ECO:0000313" key="3">
    <source>
        <dbReference type="EnsemblPlants" id="Bra017549.1-P"/>
    </source>
</evidence>
<dbReference type="HOGENOM" id="CLU_2443977_0_0_1"/>
<keyword evidence="1" id="KW-0732">Signal</keyword>
<sequence>MEKFPALIICYLLFHQTLEVIDGAKCYGSLAGNSSYVQNRKNLFSTFSNKVVTNGGFYNVSLGQYPNRVYALGFCENTTSKKLVSVVSKA</sequence>
<dbReference type="AlphaFoldDB" id="M4DM18"/>
<evidence type="ECO:0000256" key="1">
    <source>
        <dbReference type="SAM" id="SignalP"/>
    </source>
</evidence>
<dbReference type="CDD" id="cd23509">
    <property type="entry name" value="Gnk2-like"/>
    <property type="match status" value="1"/>
</dbReference>
<dbReference type="EnsemblPlants" id="Bra017549.1">
    <property type="protein sequence ID" value="Bra017549.1-P"/>
    <property type="gene ID" value="Bra017549"/>
</dbReference>
<dbReference type="Proteomes" id="UP000011750">
    <property type="component" value="Chromosome A09"/>
</dbReference>
<dbReference type="Pfam" id="PF01657">
    <property type="entry name" value="Stress-antifung"/>
    <property type="match status" value="1"/>
</dbReference>
<reference evidence="3" key="3">
    <citation type="submission" date="2023-03" db="UniProtKB">
        <authorList>
            <consortium name="EnsemblPlants"/>
        </authorList>
    </citation>
    <scope>IDENTIFICATION</scope>
    <source>
        <strain evidence="3">cv. Chiifu-401-42</strain>
    </source>
</reference>
<accession>M4DM18</accession>
<proteinExistence type="predicted"/>
<name>M4DM18_BRACM</name>
<evidence type="ECO:0000259" key="2">
    <source>
        <dbReference type="Pfam" id="PF01657"/>
    </source>
</evidence>
<dbReference type="InParanoid" id="M4DM18"/>
<evidence type="ECO:0000313" key="4">
    <source>
        <dbReference type="Proteomes" id="UP000011750"/>
    </source>
</evidence>
<keyword evidence="4" id="KW-1185">Reference proteome</keyword>
<feature type="domain" description="Gnk2-homologous" evidence="2">
    <location>
        <begin position="31"/>
        <end position="81"/>
    </location>
</feature>